<evidence type="ECO:0000256" key="1">
    <source>
        <dbReference type="SAM" id="Phobius"/>
    </source>
</evidence>
<dbReference type="InterPro" id="IPR007110">
    <property type="entry name" value="Ig-like_dom"/>
</dbReference>
<evidence type="ECO:0000313" key="4">
    <source>
        <dbReference type="Proteomes" id="UP001303587"/>
    </source>
</evidence>
<protein>
    <recommendedName>
        <fullName evidence="2">Ig-like domain-containing protein</fullName>
    </recommendedName>
</protein>
<dbReference type="Gene3D" id="2.60.40.10">
    <property type="entry name" value="Immunoglobulins"/>
    <property type="match status" value="2"/>
</dbReference>
<organism evidence="3 4">
    <name type="scientific">Methanolapillus millepedarum</name>
    <dbReference type="NCBI Taxonomy" id="3028296"/>
    <lineage>
        <taxon>Archaea</taxon>
        <taxon>Methanobacteriati</taxon>
        <taxon>Methanobacteriota</taxon>
        <taxon>Stenosarchaea group</taxon>
        <taxon>Methanomicrobia</taxon>
        <taxon>Methanosarcinales</taxon>
        <taxon>Methanosarcinaceae</taxon>
        <taxon>Methanolapillus</taxon>
    </lineage>
</organism>
<keyword evidence="4" id="KW-1185">Reference proteome</keyword>
<dbReference type="EMBL" id="CP131060">
    <property type="protein sequence ID" value="WNY24621.1"/>
    <property type="molecule type" value="Genomic_DNA"/>
</dbReference>
<dbReference type="AlphaFoldDB" id="A0AA96ZUR8"/>
<keyword evidence="1" id="KW-0472">Membrane</keyword>
<dbReference type="InterPro" id="IPR036179">
    <property type="entry name" value="Ig-like_dom_sf"/>
</dbReference>
<dbReference type="Proteomes" id="UP001303587">
    <property type="component" value="Chromosome"/>
</dbReference>
<reference evidence="3 4" key="1">
    <citation type="submission" date="2023-07" db="EMBL/GenBank/DDBJ databases">
        <title>Closed genoem sequence of Methanosarcinaceae archaeon Ac7.</title>
        <authorList>
            <person name="Poehlein A."/>
            <person name="Protasov E."/>
            <person name="Platt K."/>
            <person name="Reeh H."/>
            <person name="Daniel R."/>
            <person name="Brune A."/>
        </authorList>
    </citation>
    <scope>NUCLEOTIDE SEQUENCE [LARGE SCALE GENOMIC DNA]</scope>
    <source>
        <strain evidence="3 4">Ac7</strain>
    </source>
</reference>
<gene>
    <name evidence="3" type="ORF">MsAc7_01430</name>
</gene>
<sequence>MEKLIEKTTRNISKISFLLVFLLIFLLVLPTAMAANVEVTAASLNAGTAPFYQPEDTINVTGPTALNATGWATLMGLTQRYHLVLNDASEGPGDGYHGGNQYILSITGNGVTSVGSHEYLDFIALEYVSFPNAISLSDYSLGDCLNLWYAYLPSANSFDVGVFLDVPLEVISLGNKPASINNTSTNPSFSDSVLIFVPNITAAQTYNNNMSGFQTGSIVAIGSLQMGTITLNAGDDLELQTNCTLQIPGSGGTLQWTKGDVNLSGKTEAAYGKTYVQSSDAGTYICYITVGGNSFPIAKYNVIVNSLGTISTPTTTPSGNIINGATSITLSCLSPSDATIYWTTDGSDPSSSLTRFSGSSGSTVSVSPGTNLKAMAAKYGWDNSSTLSITYQQQLLVTASPEDISVMAGDPVTFNVTAVGHGTLTYQWTVDKGSGFVNVTTATVSGSSGFNSNQLSISSAAAGMDGWEFKAVVGDNNNPIASSTVSSNSAELTVVEPLNVSGTVSVASDTVTLSGKDVTVTLQEQNGSLWDDVSSVSVSAGSPGTYVFENKKVGGVPTELMNRSGTYRILFETDEYLCFVNRTGYSENYSETVDFGAGTTDTINAVAKNGKLTVSAVMDGNNAAISDFNYTVTDSASSPISGTLNVFVIESDGTYFANYQPTTGFTENLNLPADNQKTFSRTGASLSDLEQTVTLTLDPVTLTINVNQDAVNLGDRTYGLTLVRSGSTLTTGTLDTTTGQFVFDPSVWTGIGLAGTVLMTDDSVEYTLPVAPVSANFRYEYDRESSPVITSQSPVTVSNSNLISDAIVLKIGNETGGGSSGGTGNATIIGPNNGTNGTTITDGNDSGNNNTVTPEVPPMESEVVKKPFPWWILLLLLLLLILAAYAYKKWSDKKKQLNQK</sequence>
<name>A0AA96ZUR8_9EURY</name>
<dbReference type="InterPro" id="IPR013783">
    <property type="entry name" value="Ig-like_fold"/>
</dbReference>
<feature type="domain" description="Ig-like" evidence="2">
    <location>
        <begin position="198"/>
        <end position="303"/>
    </location>
</feature>
<dbReference type="Pfam" id="PF13290">
    <property type="entry name" value="CHB_HEX_C_1"/>
    <property type="match status" value="1"/>
</dbReference>
<evidence type="ECO:0000313" key="3">
    <source>
        <dbReference type="EMBL" id="WNY24621.1"/>
    </source>
</evidence>
<dbReference type="SMART" id="SM00409">
    <property type="entry name" value="IG"/>
    <property type="match status" value="2"/>
</dbReference>
<keyword evidence="1" id="KW-1133">Transmembrane helix</keyword>
<dbReference type="InterPro" id="IPR003599">
    <property type="entry name" value="Ig_sub"/>
</dbReference>
<proteinExistence type="predicted"/>
<keyword evidence="1" id="KW-0812">Transmembrane</keyword>
<evidence type="ECO:0000259" key="2">
    <source>
        <dbReference type="PROSITE" id="PS50835"/>
    </source>
</evidence>
<dbReference type="GeneID" id="89229270"/>
<feature type="transmembrane region" description="Helical" evidence="1">
    <location>
        <begin position="868"/>
        <end position="887"/>
    </location>
</feature>
<dbReference type="RefSeq" id="WP_338102703.1">
    <property type="nucleotide sequence ID" value="NZ_CP131060.1"/>
</dbReference>
<accession>A0AA96ZUR8</accession>
<dbReference type="PROSITE" id="PS50835">
    <property type="entry name" value="IG_LIKE"/>
    <property type="match status" value="1"/>
</dbReference>
<dbReference type="InterPro" id="IPR059177">
    <property type="entry name" value="GH29D-like_dom"/>
</dbReference>
<dbReference type="SUPFAM" id="SSF48726">
    <property type="entry name" value="Immunoglobulin"/>
    <property type="match status" value="1"/>
</dbReference>